<dbReference type="AlphaFoldDB" id="A0A8X7N4T5"/>
<keyword evidence="3" id="KW-1185">Reference proteome</keyword>
<comment type="caution">
    <text evidence="2">The sequence shown here is derived from an EMBL/GenBank/DDBJ whole genome shotgun (WGS) entry which is preliminary data.</text>
</comment>
<accession>A0A8X7N4T5</accession>
<dbReference type="EMBL" id="LWDG02000340">
    <property type="protein sequence ID" value="KAE8266393.1"/>
    <property type="molecule type" value="Genomic_DNA"/>
</dbReference>
<organism evidence="2 3">
    <name type="scientific">Tilletia walkeri</name>
    <dbReference type="NCBI Taxonomy" id="117179"/>
    <lineage>
        <taxon>Eukaryota</taxon>
        <taxon>Fungi</taxon>
        <taxon>Dikarya</taxon>
        <taxon>Basidiomycota</taxon>
        <taxon>Ustilaginomycotina</taxon>
        <taxon>Exobasidiomycetes</taxon>
        <taxon>Tilletiales</taxon>
        <taxon>Tilletiaceae</taxon>
        <taxon>Tilletia</taxon>
    </lineage>
</organism>
<reference evidence="2" key="2">
    <citation type="journal article" date="2019" name="IMA Fungus">
        <title>Genome sequencing and comparison of five Tilletia species to identify candidate genes for the detection of regulated species infecting wheat.</title>
        <authorList>
            <person name="Nguyen H.D.T."/>
            <person name="Sultana T."/>
            <person name="Kesanakurti P."/>
            <person name="Hambleton S."/>
        </authorList>
    </citation>
    <scope>NUCLEOTIDE SEQUENCE</scope>
    <source>
        <strain evidence="2">DAOMC 236422</strain>
    </source>
</reference>
<evidence type="ECO:0000313" key="3">
    <source>
        <dbReference type="Proteomes" id="UP000078113"/>
    </source>
</evidence>
<feature type="region of interest" description="Disordered" evidence="1">
    <location>
        <begin position="1"/>
        <end position="26"/>
    </location>
</feature>
<gene>
    <name evidence="2" type="ORF">A4X09_0g5949</name>
</gene>
<evidence type="ECO:0000313" key="2">
    <source>
        <dbReference type="EMBL" id="KAE8266393.1"/>
    </source>
</evidence>
<protein>
    <submittedName>
        <fullName evidence="2">Uncharacterized protein</fullName>
    </submittedName>
</protein>
<proteinExistence type="predicted"/>
<dbReference type="Proteomes" id="UP000078113">
    <property type="component" value="Unassembled WGS sequence"/>
</dbReference>
<reference evidence="2" key="1">
    <citation type="submission" date="2016-04" db="EMBL/GenBank/DDBJ databases">
        <authorList>
            <person name="Nguyen H.D."/>
            <person name="Samba Siva P."/>
            <person name="Cullis J."/>
            <person name="Levesque C.A."/>
            <person name="Hambleton S."/>
        </authorList>
    </citation>
    <scope>NUCLEOTIDE SEQUENCE</scope>
    <source>
        <strain evidence="2">DAOMC 236422</strain>
    </source>
</reference>
<sequence length="112" mass="11667">MSRTQSKRNRLESRPGSFTGRGTHSTFVPKSGTAVISARNCAKLSTSAKRSAQSDVANVLAAISPARGAVESRARSAWLSANGVASTESDTVPILAECHASDSLATSRATLY</sequence>
<evidence type="ECO:0000256" key="1">
    <source>
        <dbReference type="SAM" id="MobiDB-lite"/>
    </source>
</evidence>
<name>A0A8X7N4T5_9BASI</name>